<dbReference type="GO" id="GO:0016757">
    <property type="term" value="F:glycosyltransferase activity"/>
    <property type="evidence" value="ECO:0007669"/>
    <property type="project" value="InterPro"/>
</dbReference>
<dbReference type="SUPFAM" id="SSF53756">
    <property type="entry name" value="UDP-Glycosyltransferase/glycogen phosphorylase"/>
    <property type="match status" value="1"/>
</dbReference>
<dbReference type="Gene3D" id="3.40.50.2000">
    <property type="entry name" value="Glycogen Phosphorylase B"/>
    <property type="match status" value="2"/>
</dbReference>
<dbReference type="Pfam" id="PF13439">
    <property type="entry name" value="Glyco_transf_4"/>
    <property type="match status" value="1"/>
</dbReference>
<dbReference type="Proteomes" id="UP000217838">
    <property type="component" value="Unassembled WGS sequence"/>
</dbReference>
<dbReference type="PANTHER" id="PTHR12526:SF623">
    <property type="entry name" value="WABG"/>
    <property type="match status" value="1"/>
</dbReference>
<dbReference type="InterPro" id="IPR001296">
    <property type="entry name" value="Glyco_trans_1"/>
</dbReference>
<dbReference type="InterPro" id="IPR028098">
    <property type="entry name" value="Glyco_trans_4-like_N"/>
</dbReference>
<dbReference type="AlphaFoldDB" id="A0A2A4YKU1"/>
<dbReference type="EMBL" id="NVUU01000019">
    <property type="protein sequence ID" value="PCI95438.1"/>
    <property type="molecule type" value="Genomic_DNA"/>
</dbReference>
<dbReference type="Pfam" id="PF00534">
    <property type="entry name" value="Glycos_transf_1"/>
    <property type="match status" value="1"/>
</dbReference>
<organism evidence="3 4">
    <name type="scientific">Aerophobetes bacterium</name>
    <dbReference type="NCBI Taxonomy" id="2030807"/>
    <lineage>
        <taxon>Bacteria</taxon>
        <taxon>Candidatus Aerophobota</taxon>
    </lineage>
</organism>
<accession>A0A2A4YKU1</accession>
<evidence type="ECO:0000313" key="4">
    <source>
        <dbReference type="Proteomes" id="UP000217838"/>
    </source>
</evidence>
<protein>
    <submittedName>
        <fullName evidence="3">Uncharacterized protein</fullName>
    </submittedName>
</protein>
<comment type="caution">
    <text evidence="3">The sequence shown here is derived from an EMBL/GenBank/DDBJ whole genome shotgun (WGS) entry which is preliminary data.</text>
</comment>
<dbReference type="CDD" id="cd03801">
    <property type="entry name" value="GT4_PimA-like"/>
    <property type="match status" value="1"/>
</dbReference>
<feature type="domain" description="Glycosyl transferase family 1" evidence="1">
    <location>
        <begin position="208"/>
        <end position="351"/>
    </location>
</feature>
<gene>
    <name evidence="3" type="ORF">COB11_02270</name>
</gene>
<proteinExistence type="predicted"/>
<reference evidence="4" key="1">
    <citation type="submission" date="2017-08" db="EMBL/GenBank/DDBJ databases">
        <title>A dynamic microbial community with high functional redundancy inhabits the cold, oxic subseafloor aquifer.</title>
        <authorList>
            <person name="Tully B.J."/>
            <person name="Wheat C.G."/>
            <person name="Glazer B.T."/>
            <person name="Huber J.A."/>
        </authorList>
    </citation>
    <scope>NUCLEOTIDE SEQUENCE [LARGE SCALE GENOMIC DNA]</scope>
</reference>
<name>A0A2A4YKU1_UNCAE</name>
<sequence length="387" mass="44636">MSESKKVYILKQRLDNYGGLEKYTYRIAEAFAKKGCDVTLLSGDEMKKFHNHPHFDFKTFPVPKYFSLRRVEHFDTNVRRYLKKQDFDVVFGLDRTRFQTHIRAGNGVHRVFLKRRKSTSSLLRRMSLPINPLHRLILSIEKQAFEHPKLQCLFTNSNMVKNEILSYYKVDEKKIHVVHNGVEWNDMQKDFDTWLEKKAKVASSLHLDPADYHFLFIGNDYRRKGLDVLLQAFSMIKNKDIHLSVVGKDKNMKAFITQADKLGISKNVSFYGSQSDVRKFYQLSDCLIIPSFYDPFANVTIEALAMGLYVISSPYNGGHEILSKETGTTLETLKDPACLAKAMEDAISTPKTWIHATSIRNSVKHLDFSNQIGNLIDISLSFTDSDE</sequence>
<feature type="domain" description="Glycosyltransferase subfamily 4-like N-terminal" evidence="2">
    <location>
        <begin position="17"/>
        <end position="183"/>
    </location>
</feature>
<evidence type="ECO:0000259" key="1">
    <source>
        <dbReference type="Pfam" id="PF00534"/>
    </source>
</evidence>
<evidence type="ECO:0000313" key="3">
    <source>
        <dbReference type="EMBL" id="PCI95438.1"/>
    </source>
</evidence>
<dbReference type="PANTHER" id="PTHR12526">
    <property type="entry name" value="GLYCOSYLTRANSFERASE"/>
    <property type="match status" value="1"/>
</dbReference>
<evidence type="ECO:0000259" key="2">
    <source>
        <dbReference type="Pfam" id="PF13439"/>
    </source>
</evidence>